<dbReference type="InterPro" id="IPR017500">
    <property type="entry name" value="Phage_infect_YhgE_N"/>
</dbReference>
<evidence type="ECO:0000256" key="3">
    <source>
        <dbReference type="ARBA" id="ARBA00022989"/>
    </source>
</evidence>
<sequence>MERAETMKFMTVCGKIFTSDLKKLARNWVAMVIAAGIAILPSLYGWVNILVSWDPYGNTGGVKVAVVNDDAGTAIENMNIDIGAEVESNLHENNKLGWVFCDTEDEAVELCRTGKVYAAVVVPSDFSEKMVSFLTEDMEKPTMRYYVNEKINAIAPKMTDSGMNTLQNQITSSFAKTIVDKVFEVLNSLGVDFDSHYDKIAMLKGFVSFAEGDLKSVSGRLDNMISNAKDGVIYLDDCKEDADRLAEILDKCVYYSETVGDNAMALSDRLQNVSVNVRDDLVSARDILTDIQTAAADAGSDAAATKTDAAAGILKAENHLDDFISTLESVNKTFGDAADTINNDILSQETRDQVISMNKGLIETAEGLKDTLSELNSLSGAMSYGMTAFDNLSAAFNGLSDGLDKVESVINKAYQNAGAVVKKGYELSAAIENKEPVQAIAAKVRELDALLSDNPIYASLKTVCETILKHIDSDADLTLDSLKLSAQLTRLETRMDASRNSTVSSISAAQTAARAGARASKALYKTLKNLRAAPGNTISSLQSSLDGMISTLNDTSAIIEDAGDADISNFQKDLNRFIGNLKEVSNGLANVSNKVSDSDTVEKLLNDAAKTARKGADLANDLTGQIDNSEMMPKIYEMLNNTKTAASDIASVLLEKSVDIGELKSFVDKLKDKSTIALDDVQSFKDKVEERLSPFYDAAEKLKNVMNAVSMSDVSKLLNMDGSGESDFISAPVKVDSTKLFPMENYGAGLTPFYTTLCLWVGAVLMCALFSTKAHNVPFPVTPRQEYVGKLMFFAFFGVLQGMIAGLGDVVLLNVRMEHPALFVLLSMFYSLVFTTIVYTLVSLFDNVGKALAVVFLVFQIGGTGGTFPIEVTPAFFQMIYKIMPFTYGIMGMRECVGGIVAANLLKDICVLTVYGITFFLIGFFLKSFLARKMAPLSKKLGESNICGH</sequence>
<comment type="subcellular location">
    <subcellularLocation>
        <location evidence="1">Membrane</location>
        <topology evidence="1">Multi-pass membrane protein</topology>
    </subcellularLocation>
</comment>
<feature type="transmembrane region" description="Helical" evidence="5">
    <location>
        <begin position="791"/>
        <end position="815"/>
    </location>
</feature>
<dbReference type="GO" id="GO:0140359">
    <property type="term" value="F:ABC-type transporter activity"/>
    <property type="evidence" value="ECO:0007669"/>
    <property type="project" value="InterPro"/>
</dbReference>
<comment type="caution">
    <text evidence="7">The sequence shown here is derived from an EMBL/GenBank/DDBJ whole genome shotgun (WGS) entry which is preliminary data.</text>
</comment>
<evidence type="ECO:0000256" key="1">
    <source>
        <dbReference type="ARBA" id="ARBA00004141"/>
    </source>
</evidence>
<dbReference type="NCBIfam" id="TIGR03061">
    <property type="entry name" value="pip_yhgE_Nterm"/>
    <property type="match status" value="1"/>
</dbReference>
<keyword evidence="8" id="KW-1185">Reference proteome</keyword>
<evidence type="ECO:0000313" key="7">
    <source>
        <dbReference type="EMBL" id="MBC8540114.1"/>
    </source>
</evidence>
<dbReference type="EMBL" id="JACRSU010000001">
    <property type="protein sequence ID" value="MBC8540114.1"/>
    <property type="molecule type" value="Genomic_DNA"/>
</dbReference>
<dbReference type="PANTHER" id="PTHR43077:SF10">
    <property type="entry name" value="TRANSPORT PERMEASE PROTEIN"/>
    <property type="match status" value="1"/>
</dbReference>
<dbReference type="RefSeq" id="WP_249311243.1">
    <property type="nucleotide sequence ID" value="NZ_JACRSU010000001.1"/>
</dbReference>
<evidence type="ECO:0000256" key="2">
    <source>
        <dbReference type="ARBA" id="ARBA00022692"/>
    </source>
</evidence>
<feature type="transmembrane region" description="Helical" evidence="5">
    <location>
        <begin position="28"/>
        <end position="47"/>
    </location>
</feature>
<feature type="transmembrane region" description="Helical" evidence="5">
    <location>
        <begin position="912"/>
        <end position="930"/>
    </location>
</feature>
<evidence type="ECO:0000256" key="5">
    <source>
        <dbReference type="SAM" id="Phobius"/>
    </source>
</evidence>
<feature type="domain" description="ABC-2 type transporter transmembrane" evidence="6">
    <location>
        <begin position="40"/>
        <end position="176"/>
    </location>
</feature>
<feature type="transmembrane region" description="Helical" evidence="5">
    <location>
        <begin position="753"/>
        <end position="771"/>
    </location>
</feature>
<reference evidence="7" key="1">
    <citation type="submission" date="2020-08" db="EMBL/GenBank/DDBJ databases">
        <title>Genome public.</title>
        <authorList>
            <person name="Liu C."/>
            <person name="Sun Q."/>
        </authorList>
    </citation>
    <scope>NUCLEOTIDE SEQUENCE</scope>
    <source>
        <strain evidence="7">H8</strain>
    </source>
</reference>
<dbReference type="Proteomes" id="UP000611762">
    <property type="component" value="Unassembled WGS sequence"/>
</dbReference>
<accession>A0A926DLV8</accession>
<keyword evidence="4 5" id="KW-0472">Membrane</keyword>
<feature type="transmembrane region" description="Helical" evidence="5">
    <location>
        <begin position="822"/>
        <end position="845"/>
    </location>
</feature>
<organism evidence="7 8">
    <name type="scientific">Congzhengia minquanensis</name>
    <dbReference type="NCBI Taxonomy" id="2763657"/>
    <lineage>
        <taxon>Bacteria</taxon>
        <taxon>Bacillati</taxon>
        <taxon>Bacillota</taxon>
        <taxon>Clostridia</taxon>
        <taxon>Eubacteriales</taxon>
        <taxon>Oscillospiraceae</taxon>
        <taxon>Congzhengia</taxon>
    </lineage>
</organism>
<dbReference type="NCBIfam" id="TIGR03062">
    <property type="entry name" value="pip_yhgE_Cterm"/>
    <property type="match status" value="1"/>
</dbReference>
<evidence type="ECO:0000259" key="6">
    <source>
        <dbReference type="Pfam" id="PF12698"/>
    </source>
</evidence>
<dbReference type="InterPro" id="IPR051328">
    <property type="entry name" value="T7SS_ABC-Transporter"/>
</dbReference>
<feature type="transmembrane region" description="Helical" evidence="5">
    <location>
        <begin position="851"/>
        <end position="873"/>
    </location>
</feature>
<evidence type="ECO:0000313" key="8">
    <source>
        <dbReference type="Proteomes" id="UP000611762"/>
    </source>
</evidence>
<dbReference type="InterPro" id="IPR013525">
    <property type="entry name" value="ABC2_TM"/>
</dbReference>
<gene>
    <name evidence="7" type="ORF">H8698_03880</name>
</gene>
<protein>
    <submittedName>
        <fullName evidence="7">YhgE/Pip domain-containing protein</fullName>
    </submittedName>
</protein>
<keyword evidence="2 5" id="KW-0812">Transmembrane</keyword>
<dbReference type="InterPro" id="IPR017501">
    <property type="entry name" value="Phage_infect_YhgE_C"/>
</dbReference>
<dbReference type="PANTHER" id="PTHR43077">
    <property type="entry name" value="TRANSPORT PERMEASE YVFS-RELATED"/>
    <property type="match status" value="1"/>
</dbReference>
<dbReference type="Pfam" id="PF12698">
    <property type="entry name" value="ABC2_membrane_3"/>
    <property type="match status" value="2"/>
</dbReference>
<dbReference type="AlphaFoldDB" id="A0A926DLV8"/>
<proteinExistence type="predicted"/>
<dbReference type="GO" id="GO:0016020">
    <property type="term" value="C:membrane"/>
    <property type="evidence" value="ECO:0007669"/>
    <property type="project" value="UniProtKB-SubCell"/>
</dbReference>
<keyword evidence="3 5" id="KW-1133">Transmembrane helix</keyword>
<feature type="domain" description="ABC-2 type transporter transmembrane" evidence="6">
    <location>
        <begin position="627"/>
        <end position="924"/>
    </location>
</feature>
<dbReference type="Gene3D" id="3.40.1710.10">
    <property type="entry name" value="abc type-2 transporter like domain"/>
    <property type="match status" value="1"/>
</dbReference>
<evidence type="ECO:0000256" key="4">
    <source>
        <dbReference type="ARBA" id="ARBA00023136"/>
    </source>
</evidence>
<name>A0A926DLV8_9FIRM</name>